<dbReference type="Pfam" id="PF01263">
    <property type="entry name" value="Aldose_epim"/>
    <property type="match status" value="1"/>
</dbReference>
<dbReference type="GO" id="GO:0030246">
    <property type="term" value="F:carbohydrate binding"/>
    <property type="evidence" value="ECO:0007669"/>
    <property type="project" value="InterPro"/>
</dbReference>
<sequence>MEYKLSNGTVEIVVKSKGAELKSAKLIKNKTEFMWDANPKFWAKSSPVLFPFVGGLKDNKYFYKNKEYKSGRHGFARDNEFNIFAQDENSITFIFSSNEETLIKYPFEFDFFVKYVLEKNKIILEYKVINKTDGEIYFSLGGHPAFATPTSDEIKFEDYYLEFEKEETSKLLVLDGMYVSDKQLNYFNNEKIINLKRDMFDNDALIFEGLNSTKVSLKNKINNRKIVFDFEGFPFIAFWSAPGADYICIEPWHGIADTINHNGNIEEKKGIEKLEKGESFETSFSIELEA</sequence>
<dbReference type="GO" id="GO:0005975">
    <property type="term" value="P:carbohydrate metabolic process"/>
    <property type="evidence" value="ECO:0007669"/>
    <property type="project" value="InterPro"/>
</dbReference>
<evidence type="ECO:0000313" key="1">
    <source>
        <dbReference type="EMBL" id="BDU50071.1"/>
    </source>
</evidence>
<dbReference type="SUPFAM" id="SSF74650">
    <property type="entry name" value="Galactose mutarotase-like"/>
    <property type="match status" value="1"/>
</dbReference>
<dbReference type="RefSeq" id="WP_307905007.1">
    <property type="nucleotide sequence ID" value="NZ_AP027059.1"/>
</dbReference>
<keyword evidence="2" id="KW-1185">Reference proteome</keyword>
<dbReference type="InterPro" id="IPR014718">
    <property type="entry name" value="GH-type_carb-bd"/>
</dbReference>
<protein>
    <submittedName>
        <fullName evidence="1">LACX protein</fullName>
    </submittedName>
</protein>
<dbReference type="Proteomes" id="UP001321582">
    <property type="component" value="Chromosome"/>
</dbReference>
<name>A0AAU9DVD0_9FUSO</name>
<dbReference type="InterPro" id="IPR011013">
    <property type="entry name" value="Gal_mutarotase_sf_dom"/>
</dbReference>
<gene>
    <name evidence="1" type="ORF">HLVA_06400</name>
</gene>
<dbReference type="InterPro" id="IPR037481">
    <property type="entry name" value="LacX"/>
</dbReference>
<proteinExistence type="predicted"/>
<dbReference type="KEGG" id="haby:HLVA_06400"/>
<evidence type="ECO:0000313" key="2">
    <source>
        <dbReference type="Proteomes" id="UP001321582"/>
    </source>
</evidence>
<dbReference type="EMBL" id="AP027059">
    <property type="protein sequence ID" value="BDU50071.1"/>
    <property type="molecule type" value="Genomic_DNA"/>
</dbReference>
<dbReference type="InterPro" id="IPR008183">
    <property type="entry name" value="Aldose_1/G6P_1-epimerase"/>
</dbReference>
<accession>A0AAU9DVD0</accession>
<dbReference type="Gene3D" id="2.70.98.10">
    <property type="match status" value="1"/>
</dbReference>
<dbReference type="AlphaFoldDB" id="A0AAU9DVD0"/>
<dbReference type="GO" id="GO:0016853">
    <property type="term" value="F:isomerase activity"/>
    <property type="evidence" value="ECO:0007669"/>
    <property type="project" value="InterPro"/>
</dbReference>
<dbReference type="CDD" id="cd09024">
    <property type="entry name" value="Aldose_epim_lacX"/>
    <property type="match status" value="1"/>
</dbReference>
<reference evidence="1 2" key="1">
    <citation type="submission" date="2022-11" db="EMBL/GenBank/DDBJ databases">
        <title>Haliovirga abyssi gen. nov., sp. nov., a mesophilic fermentative bacterium isolated from the Iheya North hydrothermal field and the proposal of Haliovirgaceae fam. nov.</title>
        <authorList>
            <person name="Miyazaki U."/>
            <person name="Tame A."/>
            <person name="Miyazaki J."/>
            <person name="Takai K."/>
            <person name="Sawayama S."/>
            <person name="Kitajima M."/>
            <person name="Okamoto A."/>
            <person name="Nakagawa S."/>
        </authorList>
    </citation>
    <scope>NUCLEOTIDE SEQUENCE [LARGE SCALE GENOMIC DNA]</scope>
    <source>
        <strain evidence="1 2">IC12</strain>
    </source>
</reference>
<organism evidence="1 2">
    <name type="scientific">Haliovirga abyssi</name>
    <dbReference type="NCBI Taxonomy" id="2996794"/>
    <lineage>
        <taxon>Bacteria</taxon>
        <taxon>Fusobacteriati</taxon>
        <taxon>Fusobacteriota</taxon>
        <taxon>Fusobacteriia</taxon>
        <taxon>Fusobacteriales</taxon>
        <taxon>Haliovirgaceae</taxon>
        <taxon>Haliovirga</taxon>
    </lineage>
</organism>